<accession>A0A1G6M0W3</accession>
<sequence length="80" mass="9204">MIDEKIITEIVAACNRDTRLIVIIRDVLNMTKKGRNELREKASKLLYSSNETDKEALKFYYLVTEDGVAEEIARRLVDNG</sequence>
<dbReference type="STRING" id="28234.SAMN04488588_1204"/>
<reference evidence="1 3" key="1">
    <citation type="submission" date="2016-10" db="EMBL/GenBank/DDBJ databases">
        <authorList>
            <person name="de Groot N.N."/>
        </authorList>
    </citation>
    <scope>NUCLEOTIDE SEQUENCE [LARGE SCALE GENOMIC DNA]</scope>
    <source>
        <strain evidence="1 3">WG14</strain>
    </source>
</reference>
<proteinExistence type="predicted"/>
<evidence type="ECO:0000313" key="2">
    <source>
        <dbReference type="EMBL" id="TGG87541.1"/>
    </source>
</evidence>
<dbReference type="EMBL" id="SRME01000004">
    <property type="protein sequence ID" value="TGG87541.1"/>
    <property type="molecule type" value="Genomic_DNA"/>
</dbReference>
<dbReference type="EMBL" id="FMYV01000004">
    <property type="protein sequence ID" value="SDC49188.1"/>
    <property type="molecule type" value="Genomic_DNA"/>
</dbReference>
<reference evidence="2 4" key="2">
    <citation type="submission" date="2019-04" db="EMBL/GenBank/DDBJ databases">
        <title>Draft genome sequence data and analysis of a Fermenting Bacterium, Geotoga petraea strain HO-Geo1, isolated from heavy-oil petroleum reservoir in Russia.</title>
        <authorList>
            <person name="Grouzdev D.S."/>
            <person name="Semenova E.M."/>
            <person name="Sokolova D.S."/>
            <person name="Tourova T.P."/>
            <person name="Poltaraus A.B."/>
            <person name="Nazina T.N."/>
        </authorList>
    </citation>
    <scope>NUCLEOTIDE SEQUENCE [LARGE SCALE GENOMIC DNA]</scope>
    <source>
        <strain evidence="2 4">HO-Geo1</strain>
    </source>
</reference>
<dbReference type="OrthoDB" id="47571at2"/>
<evidence type="ECO:0000313" key="1">
    <source>
        <dbReference type="EMBL" id="SDC49188.1"/>
    </source>
</evidence>
<gene>
    <name evidence="2" type="ORF">E4650_07290</name>
    <name evidence="1" type="ORF">SAMN04488588_1204</name>
</gene>
<protein>
    <submittedName>
        <fullName evidence="1">Uncharacterized protein</fullName>
    </submittedName>
</protein>
<dbReference type="AlphaFoldDB" id="A0A1G6M0W3"/>
<dbReference type="Proteomes" id="UP000297288">
    <property type="component" value="Unassembled WGS sequence"/>
</dbReference>
<name>A0A1G6M0W3_9BACT</name>
<evidence type="ECO:0000313" key="4">
    <source>
        <dbReference type="Proteomes" id="UP000297288"/>
    </source>
</evidence>
<organism evidence="1 3">
    <name type="scientific">Geotoga petraea</name>
    <dbReference type="NCBI Taxonomy" id="28234"/>
    <lineage>
        <taxon>Bacteria</taxon>
        <taxon>Thermotogati</taxon>
        <taxon>Thermotogota</taxon>
        <taxon>Thermotogae</taxon>
        <taxon>Petrotogales</taxon>
        <taxon>Petrotogaceae</taxon>
        <taxon>Geotoga</taxon>
    </lineage>
</organism>
<evidence type="ECO:0000313" key="3">
    <source>
        <dbReference type="Proteomes" id="UP000199322"/>
    </source>
</evidence>
<dbReference type="RefSeq" id="WP_091403626.1">
    <property type="nucleotide sequence ID" value="NZ_FMYV01000004.1"/>
</dbReference>
<keyword evidence="3" id="KW-1185">Reference proteome</keyword>
<dbReference type="Proteomes" id="UP000199322">
    <property type="component" value="Unassembled WGS sequence"/>
</dbReference>